<dbReference type="InterPro" id="IPR012569">
    <property type="entry name" value="Inl_IR"/>
</dbReference>
<organism evidence="13 14">
    <name type="scientific">Listeria seeligeri</name>
    <dbReference type="NCBI Taxonomy" id="1640"/>
    <lineage>
        <taxon>Bacteria</taxon>
        <taxon>Bacillati</taxon>
        <taxon>Bacillota</taxon>
        <taxon>Bacilli</taxon>
        <taxon>Bacillales</taxon>
        <taxon>Listeriaceae</taxon>
        <taxon>Listeria</taxon>
    </lineage>
</organism>
<keyword evidence="4" id="KW-0433">Leucine-rich repeat</keyword>
<evidence type="ECO:0000256" key="8">
    <source>
        <dbReference type="SAM" id="MobiDB-lite"/>
    </source>
</evidence>
<dbReference type="Gene3D" id="2.60.40.1220">
    <property type="match status" value="1"/>
</dbReference>
<comment type="subcellular location">
    <subcellularLocation>
        <location evidence="1">Secreted</location>
        <location evidence="1">Cell wall</location>
        <topology evidence="1">Peptidoglycan-anchor</topology>
    </subcellularLocation>
</comment>
<sequence length="612" mass="67534">MKRNHSIIYFLAMLSIIVGISIWIGTSNEIVVQADNINQPAPINQIFPDPELANAVKDETGKTDVSEVVSQAELNSVTSLYFPGVSTFEGIQFLNNLYRIETYNGSASDLSLLSSLTNLKYLMLQKYNISDLSFASGMVNLKNLSVPSNKISDLTPISGLTNLISCDVSWQEVTAAPVFYQEDLVVPNQVKNVDGTLIAPTSISNSGSYSNPNLTWNLPTFLNSVNYSFDQQVTIGNATDRFHGTVNQPLKLGYNAIFDVDGTQTSELVEENTLIPEPQDPTKEGYTFTGWYDAITGGNKWDFNSETMPTNEMTLYAQFTKNSYTATFDLDGTTTSQSVAYQEFLTEPTEPTKAGYSFTGWYDAKTDGNKWDFSTETMPANDMTLYAQFSPNKYLVTFDVDGKTTSESVAYQGNVPQPADPWKTGYTFTGWYDAKTGGNKWDFSTGIMPANDMTLYAQFSINNYTVTFNVDGKTTNQFIVYQGNVMQPADPSKEGYTFTGWYDTKTGGNKWDFSTGVMPANDMTLYAQFTKNKSTNDGNKTPGQGTNLNNGSNNGNNSPNNNKSMQVNEKVDNLAKTLPTTGDKSSLFMLLIGVLCIVFSARVFRQTNNGSK</sequence>
<dbReference type="InterPro" id="IPR001611">
    <property type="entry name" value="Leu-rich_rpt"/>
</dbReference>
<dbReference type="Gene3D" id="1.10.8.390">
    <property type="entry name" value="Internalin N-terminal Cap domain-like"/>
    <property type="match status" value="1"/>
</dbReference>
<proteinExistence type="predicted"/>
<evidence type="ECO:0000256" key="3">
    <source>
        <dbReference type="ARBA" id="ARBA00022525"/>
    </source>
</evidence>
<evidence type="ECO:0000313" key="14">
    <source>
        <dbReference type="Proteomes" id="UP000523362"/>
    </source>
</evidence>
<dbReference type="InterPro" id="IPR042229">
    <property type="entry name" value="Listeria/Bacterioides_rpt_sf"/>
</dbReference>
<dbReference type="InterPro" id="IPR014756">
    <property type="entry name" value="Ig_E-set"/>
</dbReference>
<feature type="compositionally biased region" description="Polar residues" evidence="8">
    <location>
        <begin position="531"/>
        <end position="546"/>
    </location>
</feature>
<keyword evidence="2" id="KW-0134">Cell wall</keyword>
<dbReference type="EMBL" id="JAARRG010000001">
    <property type="protein sequence ID" value="MBC1485183.1"/>
    <property type="molecule type" value="Genomic_DNA"/>
</dbReference>
<dbReference type="InterPro" id="IPR013378">
    <property type="entry name" value="InlB-like_B-rpt"/>
</dbReference>
<feature type="region of interest" description="Disordered" evidence="8">
    <location>
        <begin position="531"/>
        <end position="565"/>
    </location>
</feature>
<feature type="domain" description="Internalin N-terminal" evidence="12">
    <location>
        <begin position="32"/>
        <end position="75"/>
    </location>
</feature>
<feature type="domain" description="Gram-positive cocci surface proteins LPxTG" evidence="10">
    <location>
        <begin position="575"/>
        <end position="599"/>
    </location>
</feature>
<evidence type="ECO:0000256" key="2">
    <source>
        <dbReference type="ARBA" id="ARBA00022512"/>
    </source>
</evidence>
<dbReference type="Pfam" id="PF12354">
    <property type="entry name" value="Internalin_N"/>
    <property type="match status" value="1"/>
</dbReference>
<dbReference type="Pfam" id="PF00746">
    <property type="entry name" value="Gram_pos_anchor"/>
    <property type="match status" value="1"/>
</dbReference>
<dbReference type="NCBIfam" id="TIGR01167">
    <property type="entry name" value="LPXTG_anchor"/>
    <property type="match status" value="1"/>
</dbReference>
<dbReference type="PROSITE" id="PS51450">
    <property type="entry name" value="LRR"/>
    <property type="match status" value="1"/>
</dbReference>
<reference evidence="13 14" key="1">
    <citation type="submission" date="2020-03" db="EMBL/GenBank/DDBJ databases">
        <title>Soil Listeria distribution.</title>
        <authorList>
            <person name="Liao J."/>
            <person name="Wiedmann M."/>
        </authorList>
    </citation>
    <scope>NUCLEOTIDE SEQUENCE [LARGE SCALE GENOMIC DNA]</scope>
    <source>
        <strain evidence="13 14">FSL L7-1560</strain>
    </source>
</reference>
<dbReference type="SUPFAM" id="SSF81296">
    <property type="entry name" value="E set domains"/>
    <property type="match status" value="1"/>
</dbReference>
<evidence type="ECO:0000259" key="10">
    <source>
        <dbReference type="Pfam" id="PF00746"/>
    </source>
</evidence>
<feature type="transmembrane region" description="Helical" evidence="9">
    <location>
        <begin position="586"/>
        <end position="604"/>
    </location>
</feature>
<accession>A0A7X0X059</accession>
<keyword evidence="7" id="KW-0572">Peptidoglycan-anchor</keyword>
<evidence type="ECO:0000256" key="5">
    <source>
        <dbReference type="ARBA" id="ARBA00022729"/>
    </source>
</evidence>
<keyword evidence="9" id="KW-0472">Membrane</keyword>
<evidence type="ECO:0000256" key="7">
    <source>
        <dbReference type="ARBA" id="ARBA00023088"/>
    </source>
</evidence>
<comment type="caution">
    <text evidence="13">The sequence shown here is derived from an EMBL/GenBank/DDBJ whole genome shotgun (WGS) entry which is preliminary data.</text>
</comment>
<feature type="compositionally biased region" description="Low complexity" evidence="8">
    <location>
        <begin position="547"/>
        <end position="562"/>
    </location>
</feature>
<evidence type="ECO:0000256" key="1">
    <source>
        <dbReference type="ARBA" id="ARBA00004168"/>
    </source>
</evidence>
<dbReference type="InterPro" id="IPR019931">
    <property type="entry name" value="LPXTG_anchor"/>
</dbReference>
<keyword evidence="3" id="KW-0964">Secreted</keyword>
<evidence type="ECO:0000256" key="6">
    <source>
        <dbReference type="ARBA" id="ARBA00022737"/>
    </source>
</evidence>
<dbReference type="NCBIfam" id="TIGR02543">
    <property type="entry name" value="List_Bact_rpt"/>
    <property type="match status" value="4"/>
</dbReference>
<keyword evidence="9" id="KW-0812">Transmembrane</keyword>
<name>A0A7X0X059_LISSE</name>
<feature type="transmembrane region" description="Helical" evidence="9">
    <location>
        <begin position="7"/>
        <end position="26"/>
    </location>
</feature>
<evidence type="ECO:0000259" key="11">
    <source>
        <dbReference type="Pfam" id="PF08191"/>
    </source>
</evidence>
<dbReference type="SUPFAM" id="SSF52058">
    <property type="entry name" value="L domain-like"/>
    <property type="match status" value="1"/>
</dbReference>
<dbReference type="AlphaFoldDB" id="A0A7X0X059"/>
<protein>
    <submittedName>
        <fullName evidence="13">LPXTG cell wall anchor domain-containing protein</fullName>
    </submittedName>
</protein>
<keyword evidence="9" id="KW-1133">Transmembrane helix</keyword>
<feature type="domain" description="Internalin Ig-like inter-repeat region" evidence="11">
    <location>
        <begin position="195"/>
        <end position="251"/>
    </location>
</feature>
<evidence type="ECO:0000256" key="9">
    <source>
        <dbReference type="SAM" id="Phobius"/>
    </source>
</evidence>
<evidence type="ECO:0000256" key="4">
    <source>
        <dbReference type="ARBA" id="ARBA00022614"/>
    </source>
</evidence>
<dbReference type="Pfam" id="PF09479">
    <property type="entry name" value="Flg_new"/>
    <property type="match status" value="4"/>
</dbReference>
<evidence type="ECO:0000259" key="12">
    <source>
        <dbReference type="Pfam" id="PF12354"/>
    </source>
</evidence>
<dbReference type="InterPro" id="IPR014755">
    <property type="entry name" value="Cu-Rt/internalin_Ig-like"/>
</dbReference>
<dbReference type="Gene3D" id="2.60.40.4270">
    <property type="entry name" value="Listeria-Bacteroides repeat domain"/>
    <property type="match status" value="4"/>
</dbReference>
<gene>
    <name evidence="13" type="ORF">HB897_02915</name>
</gene>
<dbReference type="Pfam" id="PF08191">
    <property type="entry name" value="LRR_adjacent"/>
    <property type="match status" value="1"/>
</dbReference>
<keyword evidence="5" id="KW-0732">Signal</keyword>
<dbReference type="Proteomes" id="UP000523362">
    <property type="component" value="Unassembled WGS sequence"/>
</dbReference>
<keyword evidence="6" id="KW-0677">Repeat</keyword>
<dbReference type="InterPro" id="IPR024634">
    <property type="entry name" value="Internalin_N"/>
</dbReference>
<evidence type="ECO:0000313" key="13">
    <source>
        <dbReference type="EMBL" id="MBC1485183.1"/>
    </source>
</evidence>